<organism evidence="2 3">
    <name type="scientific">Mongoliitalea lutea</name>
    <dbReference type="NCBI Taxonomy" id="849756"/>
    <lineage>
        <taxon>Bacteria</taxon>
        <taxon>Pseudomonadati</taxon>
        <taxon>Bacteroidota</taxon>
        <taxon>Cytophagia</taxon>
        <taxon>Cytophagales</taxon>
        <taxon>Cyclobacteriaceae</taxon>
        <taxon>Mongoliitalea</taxon>
    </lineage>
</organism>
<dbReference type="InterPro" id="IPR051532">
    <property type="entry name" value="Ester_Hydrolysis_Enzymes"/>
</dbReference>
<dbReference type="AlphaFoldDB" id="A0A8J3D1H3"/>
<reference evidence="2" key="1">
    <citation type="journal article" date="2014" name="Int. J. Syst. Evol. Microbiol.">
        <title>Complete genome sequence of Corynebacterium casei LMG S-19264T (=DSM 44701T), isolated from a smear-ripened cheese.</title>
        <authorList>
            <consortium name="US DOE Joint Genome Institute (JGI-PGF)"/>
            <person name="Walter F."/>
            <person name="Albersmeier A."/>
            <person name="Kalinowski J."/>
            <person name="Ruckert C."/>
        </authorList>
    </citation>
    <scope>NUCLEOTIDE SEQUENCE</scope>
    <source>
        <strain evidence="2">KCTC 23224</strain>
    </source>
</reference>
<keyword evidence="3" id="KW-1185">Reference proteome</keyword>
<gene>
    <name evidence="2" type="ORF">GCM10008106_32840</name>
</gene>
<dbReference type="InterPro" id="IPR013830">
    <property type="entry name" value="SGNH_hydro"/>
</dbReference>
<dbReference type="PANTHER" id="PTHR30383">
    <property type="entry name" value="THIOESTERASE 1/PROTEASE 1/LYSOPHOSPHOLIPASE L1"/>
    <property type="match status" value="1"/>
</dbReference>
<dbReference type="CDD" id="cd01836">
    <property type="entry name" value="FeeA_FeeB_like"/>
    <property type="match status" value="1"/>
</dbReference>
<evidence type="ECO:0000313" key="3">
    <source>
        <dbReference type="Proteomes" id="UP000642809"/>
    </source>
</evidence>
<sequence>MNLTRPTNSKWVLIIGESTAAGVGASCPDTTFAAKIFSESDRTWNVLNLGKNGLKAAGLNRLLNHAKPDIPIVFDQVIILIGANDCFKFTPPSKFRNEIEEFLKIVGRNTNCHQIIIPEIPPVNHFPAIPSILRFFLGLHRHILNNEINRLNKKKHKLYFHRWKSGFSSNFFASDGIHPSDIGYEKMAKEIFEEIKGGLK</sequence>
<dbReference type="SUPFAM" id="SSF52266">
    <property type="entry name" value="SGNH hydrolase"/>
    <property type="match status" value="1"/>
</dbReference>
<accession>A0A8J3D1H3</accession>
<dbReference type="Pfam" id="PF13472">
    <property type="entry name" value="Lipase_GDSL_2"/>
    <property type="match status" value="1"/>
</dbReference>
<comment type="caution">
    <text evidence="2">The sequence shown here is derived from an EMBL/GenBank/DDBJ whole genome shotgun (WGS) entry which is preliminary data.</text>
</comment>
<dbReference type="InterPro" id="IPR036514">
    <property type="entry name" value="SGNH_hydro_sf"/>
</dbReference>
<dbReference type="Gene3D" id="3.40.50.1110">
    <property type="entry name" value="SGNH hydrolase"/>
    <property type="match status" value="1"/>
</dbReference>
<proteinExistence type="predicted"/>
<feature type="domain" description="SGNH hydrolase-type esterase" evidence="1">
    <location>
        <begin position="15"/>
        <end position="185"/>
    </location>
</feature>
<evidence type="ECO:0000259" key="1">
    <source>
        <dbReference type="Pfam" id="PF13472"/>
    </source>
</evidence>
<dbReference type="GO" id="GO:0016788">
    <property type="term" value="F:hydrolase activity, acting on ester bonds"/>
    <property type="evidence" value="ECO:0007669"/>
    <property type="project" value="UniProtKB-ARBA"/>
</dbReference>
<dbReference type="Proteomes" id="UP000642809">
    <property type="component" value="Unassembled WGS sequence"/>
</dbReference>
<evidence type="ECO:0000313" key="2">
    <source>
        <dbReference type="EMBL" id="GHB49546.1"/>
    </source>
</evidence>
<protein>
    <recommendedName>
        <fullName evidence="1">SGNH hydrolase-type esterase domain-containing protein</fullName>
    </recommendedName>
</protein>
<dbReference type="EMBL" id="BMYF01000024">
    <property type="protein sequence ID" value="GHB49546.1"/>
    <property type="molecule type" value="Genomic_DNA"/>
</dbReference>
<reference evidence="2" key="2">
    <citation type="submission" date="2020-09" db="EMBL/GenBank/DDBJ databases">
        <authorList>
            <person name="Sun Q."/>
            <person name="Kim S."/>
        </authorList>
    </citation>
    <scope>NUCLEOTIDE SEQUENCE</scope>
    <source>
        <strain evidence="2">KCTC 23224</strain>
    </source>
</reference>
<dbReference type="RefSeq" id="WP_229800692.1">
    <property type="nucleotide sequence ID" value="NZ_BMYF01000024.1"/>
</dbReference>
<name>A0A8J3D1H3_9BACT</name>